<protein>
    <recommendedName>
        <fullName evidence="2">DM2 domain-containing protein</fullName>
    </recommendedName>
</protein>
<feature type="compositionally biased region" description="Basic and acidic residues" evidence="1">
    <location>
        <begin position="110"/>
        <end position="119"/>
    </location>
</feature>
<dbReference type="PROSITE" id="PS51925">
    <property type="entry name" value="SWIB_MDM2"/>
    <property type="match status" value="1"/>
</dbReference>
<dbReference type="SMART" id="SM00151">
    <property type="entry name" value="SWIB"/>
    <property type="match status" value="1"/>
</dbReference>
<dbReference type="InterPro" id="IPR036885">
    <property type="entry name" value="SWIB_MDM2_dom_sf"/>
</dbReference>
<dbReference type="CDD" id="cd10567">
    <property type="entry name" value="SWIB-MDM2_like"/>
    <property type="match status" value="1"/>
</dbReference>
<reference evidence="3" key="1">
    <citation type="journal article" date="2020" name="Nature">
        <title>Giant virus diversity and host interactions through global metagenomics.</title>
        <authorList>
            <person name="Schulz F."/>
            <person name="Roux S."/>
            <person name="Paez-Espino D."/>
            <person name="Jungbluth S."/>
            <person name="Walsh D.A."/>
            <person name="Denef V.J."/>
            <person name="McMahon K.D."/>
            <person name="Konstantinidis K.T."/>
            <person name="Eloe-Fadrosh E.A."/>
            <person name="Kyrpides N.C."/>
            <person name="Woyke T."/>
        </authorList>
    </citation>
    <scope>NUCLEOTIDE SEQUENCE</scope>
    <source>
        <strain evidence="3">GVMAG-M-3300009151-50</strain>
    </source>
</reference>
<accession>A0A6C0ENU5</accession>
<feature type="region of interest" description="Disordered" evidence="1">
    <location>
        <begin position="95"/>
        <end position="119"/>
    </location>
</feature>
<dbReference type="InterPro" id="IPR019835">
    <property type="entry name" value="SWIB_domain"/>
</dbReference>
<organism evidence="3">
    <name type="scientific">viral metagenome</name>
    <dbReference type="NCBI Taxonomy" id="1070528"/>
    <lineage>
        <taxon>unclassified sequences</taxon>
        <taxon>metagenomes</taxon>
        <taxon>organismal metagenomes</taxon>
    </lineage>
</organism>
<name>A0A6C0ENU5_9ZZZZ</name>
<dbReference type="Gene3D" id="1.10.245.10">
    <property type="entry name" value="SWIB/MDM2 domain"/>
    <property type="match status" value="1"/>
</dbReference>
<evidence type="ECO:0000313" key="3">
    <source>
        <dbReference type="EMBL" id="QHT30874.1"/>
    </source>
</evidence>
<evidence type="ECO:0000256" key="1">
    <source>
        <dbReference type="SAM" id="MobiDB-lite"/>
    </source>
</evidence>
<dbReference type="EMBL" id="MN738913">
    <property type="protein sequence ID" value="QHT30874.1"/>
    <property type="molecule type" value="Genomic_DNA"/>
</dbReference>
<dbReference type="InterPro" id="IPR003121">
    <property type="entry name" value="SWIB_MDM2_domain"/>
</dbReference>
<feature type="domain" description="DM2" evidence="2">
    <location>
        <begin position="130"/>
        <end position="213"/>
    </location>
</feature>
<dbReference type="Pfam" id="PF02201">
    <property type="entry name" value="SWIB"/>
    <property type="match status" value="1"/>
</dbReference>
<evidence type="ECO:0000259" key="2">
    <source>
        <dbReference type="PROSITE" id="PS51925"/>
    </source>
</evidence>
<feature type="region of interest" description="Disordered" evidence="1">
    <location>
        <begin position="1"/>
        <end position="37"/>
    </location>
</feature>
<dbReference type="SUPFAM" id="SSF47592">
    <property type="entry name" value="SWIB/MDM2 domain"/>
    <property type="match status" value="1"/>
</dbReference>
<dbReference type="PANTHER" id="PTHR13844">
    <property type="entry name" value="SWI/SNF-RELATED MATRIX-ASSOCIATED ACTIN-DEPENDENT REGULATOR OF CHROMATIN SUBFAMILY D"/>
    <property type="match status" value="1"/>
</dbReference>
<sequence>MPADKKTAKKPVVESTPAPAPAAAPAKAPRKAAAKAEVTVPVVTTPVVAGVVAVPETRTAPEILLSLQETLKSLSSELTSRVRAAVHDAQEAVKAIKRDARDSKKRRRKDPADMTPEEKATWEARRANNAFLKMRPITDELATFMGLPSKSQKSQTDVTKYVSTYVKAHNCFDPNFKRRIIPDAKLGKLLRVKDGQEVTYLNLQSFLKVHFIKPAVPTTA</sequence>
<proteinExistence type="predicted"/>
<dbReference type="AlphaFoldDB" id="A0A6C0ENU5"/>